<dbReference type="SUPFAM" id="SSF48452">
    <property type="entry name" value="TPR-like"/>
    <property type="match status" value="1"/>
</dbReference>
<evidence type="ECO:0000313" key="3">
    <source>
        <dbReference type="Proteomes" id="UP000282084"/>
    </source>
</evidence>
<dbReference type="InterPro" id="IPR011990">
    <property type="entry name" value="TPR-like_helical_dom_sf"/>
</dbReference>
<dbReference type="OrthoDB" id="3428567at2"/>
<evidence type="ECO:0008006" key="4">
    <source>
        <dbReference type="Google" id="ProtNLM"/>
    </source>
</evidence>
<comment type="caution">
    <text evidence="2">The sequence shown here is derived from an EMBL/GenBank/DDBJ whole genome shotgun (WGS) entry which is preliminary data.</text>
</comment>
<protein>
    <recommendedName>
        <fullName evidence="4">Tetratricopeptide repeat protein</fullName>
    </recommendedName>
</protein>
<dbReference type="Gene3D" id="1.25.40.10">
    <property type="entry name" value="Tetratricopeptide repeat domain"/>
    <property type="match status" value="1"/>
</dbReference>
<proteinExistence type="predicted"/>
<evidence type="ECO:0000256" key="1">
    <source>
        <dbReference type="SAM" id="MobiDB-lite"/>
    </source>
</evidence>
<dbReference type="RefSeq" id="WP_121001627.1">
    <property type="nucleotide sequence ID" value="NZ_RBXO01000001.1"/>
</dbReference>
<sequence length="277" mass="29956">MPAGIRAVTRLLLDLDARPGVRGLGDLAVRAFRAAPPVTAANAGALAELAGVAGWILFEEERQAEAHAHNLAALALARDDDARTPTLLNMAMQQTHVGRFRAALDLVARGESTTRSTRVRAMFALRRARVHSRTRRQAEALRAVDRAWAALDDDDRAPPWAWWIDETEVRAHRAAVLANLGRLAEAAGTFPADDDLRFREVVRAMRFRTLSALGRWDGPPPVFTSPRAARTAFGRAGRVTAREPTGHDPAPTRAAPTERGGPDAATPGTCPQPVDSL</sequence>
<dbReference type="Proteomes" id="UP000282084">
    <property type="component" value="Unassembled WGS sequence"/>
</dbReference>
<evidence type="ECO:0000313" key="2">
    <source>
        <dbReference type="EMBL" id="RKT52233.1"/>
    </source>
</evidence>
<keyword evidence="3" id="KW-1185">Reference proteome</keyword>
<feature type="region of interest" description="Disordered" evidence="1">
    <location>
        <begin position="236"/>
        <end position="277"/>
    </location>
</feature>
<organism evidence="2 3">
    <name type="scientific">Saccharothrix australiensis</name>
    <dbReference type="NCBI Taxonomy" id="2072"/>
    <lineage>
        <taxon>Bacteria</taxon>
        <taxon>Bacillati</taxon>
        <taxon>Actinomycetota</taxon>
        <taxon>Actinomycetes</taxon>
        <taxon>Pseudonocardiales</taxon>
        <taxon>Pseudonocardiaceae</taxon>
        <taxon>Saccharothrix</taxon>
    </lineage>
</organism>
<dbReference type="AlphaFoldDB" id="A0A495VUT3"/>
<reference evidence="2 3" key="1">
    <citation type="submission" date="2018-10" db="EMBL/GenBank/DDBJ databases">
        <title>Sequencing the genomes of 1000 actinobacteria strains.</title>
        <authorList>
            <person name="Klenk H.-P."/>
        </authorList>
    </citation>
    <scope>NUCLEOTIDE SEQUENCE [LARGE SCALE GENOMIC DNA]</scope>
    <source>
        <strain evidence="2 3">DSM 43800</strain>
    </source>
</reference>
<gene>
    <name evidence="2" type="ORF">C8E97_0742</name>
</gene>
<name>A0A495VUT3_9PSEU</name>
<accession>A0A495VUT3</accession>
<dbReference type="EMBL" id="RBXO01000001">
    <property type="protein sequence ID" value="RKT52233.1"/>
    <property type="molecule type" value="Genomic_DNA"/>
</dbReference>